<dbReference type="Proteomes" id="UP000053789">
    <property type="component" value="Unassembled WGS sequence"/>
</dbReference>
<organism evidence="2 3">
    <name type="scientific">Cladophialophora bantiana (strain ATCC 10958 / CBS 173.52 / CDC B-1940 / NIH 8579)</name>
    <name type="common">Xylohypha bantiana</name>
    <dbReference type="NCBI Taxonomy" id="1442370"/>
    <lineage>
        <taxon>Eukaryota</taxon>
        <taxon>Fungi</taxon>
        <taxon>Dikarya</taxon>
        <taxon>Ascomycota</taxon>
        <taxon>Pezizomycotina</taxon>
        <taxon>Eurotiomycetes</taxon>
        <taxon>Chaetothyriomycetidae</taxon>
        <taxon>Chaetothyriales</taxon>
        <taxon>Herpotrichiellaceae</taxon>
        <taxon>Cladophialophora</taxon>
    </lineage>
</organism>
<evidence type="ECO:0000256" key="1">
    <source>
        <dbReference type="SAM" id="MobiDB-lite"/>
    </source>
</evidence>
<dbReference type="OrthoDB" id="10474088at2759"/>
<name>A0A0D2IE81_CLAB1</name>
<protein>
    <submittedName>
        <fullName evidence="2">Uncharacterized protein</fullName>
    </submittedName>
</protein>
<reference evidence="2" key="1">
    <citation type="submission" date="2015-01" db="EMBL/GenBank/DDBJ databases">
        <title>The Genome Sequence of Cladophialophora bantiana CBS 173.52.</title>
        <authorList>
            <consortium name="The Broad Institute Genomics Platform"/>
            <person name="Cuomo C."/>
            <person name="de Hoog S."/>
            <person name="Gorbushina A."/>
            <person name="Stielow B."/>
            <person name="Teixiera M."/>
            <person name="Abouelleil A."/>
            <person name="Chapman S.B."/>
            <person name="Priest M."/>
            <person name="Young S.K."/>
            <person name="Wortman J."/>
            <person name="Nusbaum C."/>
            <person name="Birren B."/>
        </authorList>
    </citation>
    <scope>NUCLEOTIDE SEQUENCE [LARGE SCALE GENOMIC DNA]</scope>
    <source>
        <strain evidence="2">CBS 173.52</strain>
    </source>
</reference>
<accession>A0A0D2IE81</accession>
<feature type="compositionally biased region" description="Basic and acidic residues" evidence="1">
    <location>
        <begin position="86"/>
        <end position="100"/>
    </location>
</feature>
<evidence type="ECO:0000313" key="2">
    <source>
        <dbReference type="EMBL" id="KIW95089.1"/>
    </source>
</evidence>
<proteinExistence type="predicted"/>
<sequence>MTTVTLTQQFSVDEQVPENLLLKMQRLEQTRMRVLETTRAYLGTNSQSRVNTQERRGDVSESQKCQSQGRTGVEGSSSQVPQKSDPQVKDWGERGWDQQRRCPPRLACPRGSLMQRPAMVELHFRWDLAWYRYRVEVC</sequence>
<dbReference type="VEuPathDB" id="FungiDB:Z519_03673"/>
<dbReference type="RefSeq" id="XP_016621758.1">
    <property type="nucleotide sequence ID" value="XM_016761420.1"/>
</dbReference>
<keyword evidence="3" id="KW-1185">Reference proteome</keyword>
<evidence type="ECO:0000313" key="3">
    <source>
        <dbReference type="Proteomes" id="UP000053789"/>
    </source>
</evidence>
<feature type="region of interest" description="Disordered" evidence="1">
    <location>
        <begin position="39"/>
        <end position="110"/>
    </location>
</feature>
<dbReference type="AlphaFoldDB" id="A0A0D2IE81"/>
<dbReference type="EMBL" id="KN846984">
    <property type="protein sequence ID" value="KIW95089.1"/>
    <property type="molecule type" value="Genomic_DNA"/>
</dbReference>
<gene>
    <name evidence="2" type="ORF">Z519_03673</name>
</gene>
<dbReference type="HOGENOM" id="CLU_1855055_0_0_1"/>
<dbReference type="GeneID" id="27696601"/>
<feature type="compositionally biased region" description="Polar residues" evidence="1">
    <location>
        <begin position="62"/>
        <end position="85"/>
    </location>
</feature>
<feature type="compositionally biased region" description="Basic and acidic residues" evidence="1">
    <location>
        <begin position="52"/>
        <end position="61"/>
    </location>
</feature>